<accession>A0A847S713</accession>
<dbReference type="Proteomes" id="UP000570474">
    <property type="component" value="Unassembled WGS sequence"/>
</dbReference>
<keyword evidence="2" id="KW-1185">Reference proteome</keyword>
<dbReference type="Pfam" id="PF13591">
    <property type="entry name" value="MerR_2"/>
    <property type="match status" value="1"/>
</dbReference>
<dbReference type="EMBL" id="JABAIA010000004">
    <property type="protein sequence ID" value="NLR68587.1"/>
    <property type="molecule type" value="Genomic_DNA"/>
</dbReference>
<dbReference type="RefSeq" id="WP_168874553.1">
    <property type="nucleotide sequence ID" value="NZ_JABAIA010000004.1"/>
</dbReference>
<name>A0A847S713_9BACT</name>
<sequence>MENIDKLTIEECSQHYNIATSFIFDLDDHGLIVLTREEQVTYLHYDQLPLLEKYMRLHFDLQINMEGLEAISHLLKRVQLLQATIRQLGGQIPG</sequence>
<evidence type="ECO:0000313" key="1">
    <source>
        <dbReference type="EMBL" id="NLR68587.1"/>
    </source>
</evidence>
<proteinExistence type="predicted"/>
<comment type="caution">
    <text evidence="1">The sequence shown here is derived from an EMBL/GenBank/DDBJ whole genome shotgun (WGS) entry which is preliminary data.</text>
</comment>
<dbReference type="Gene3D" id="1.10.1660.10">
    <property type="match status" value="1"/>
</dbReference>
<protein>
    <recommendedName>
        <fullName evidence="3">MerR family transcriptional regulator</fullName>
    </recommendedName>
</protein>
<evidence type="ECO:0008006" key="3">
    <source>
        <dbReference type="Google" id="ProtNLM"/>
    </source>
</evidence>
<organism evidence="1 2">
    <name type="scientific">Chitinophaga varians</name>
    <dbReference type="NCBI Taxonomy" id="2202339"/>
    <lineage>
        <taxon>Bacteria</taxon>
        <taxon>Pseudomonadati</taxon>
        <taxon>Bacteroidota</taxon>
        <taxon>Chitinophagia</taxon>
        <taxon>Chitinophagales</taxon>
        <taxon>Chitinophagaceae</taxon>
        <taxon>Chitinophaga</taxon>
    </lineage>
</organism>
<gene>
    <name evidence="1" type="ORF">HGH92_30065</name>
</gene>
<reference evidence="1 2" key="1">
    <citation type="submission" date="2020-04" db="EMBL/GenBank/DDBJ databases">
        <authorList>
            <person name="Yin C."/>
        </authorList>
    </citation>
    <scope>NUCLEOTIDE SEQUENCE [LARGE SCALE GENOMIC DNA]</scope>
    <source>
        <strain evidence="1 2">Ae27</strain>
    </source>
</reference>
<dbReference type="AlphaFoldDB" id="A0A847S713"/>
<evidence type="ECO:0000313" key="2">
    <source>
        <dbReference type="Proteomes" id="UP000570474"/>
    </source>
</evidence>